<dbReference type="InterPro" id="IPR028098">
    <property type="entry name" value="Glyco_trans_4-like_N"/>
</dbReference>
<dbReference type="Pfam" id="PF13439">
    <property type="entry name" value="Glyco_transf_4"/>
    <property type="match status" value="1"/>
</dbReference>
<dbReference type="GO" id="GO:0016757">
    <property type="term" value="F:glycosyltransferase activity"/>
    <property type="evidence" value="ECO:0007669"/>
    <property type="project" value="InterPro"/>
</dbReference>
<name>A0A4R1YN15_9RHOB</name>
<dbReference type="InterPro" id="IPR001296">
    <property type="entry name" value="Glyco_trans_1"/>
</dbReference>
<evidence type="ECO:0000259" key="2">
    <source>
        <dbReference type="Pfam" id="PF13439"/>
    </source>
</evidence>
<dbReference type="SUPFAM" id="SSF53756">
    <property type="entry name" value="UDP-Glycosyltransferase/glycogen phosphorylase"/>
    <property type="match status" value="1"/>
</dbReference>
<feature type="domain" description="Glycosyltransferase subfamily 4-like N-terminal" evidence="2">
    <location>
        <begin position="100"/>
        <end position="222"/>
    </location>
</feature>
<evidence type="ECO:0000259" key="1">
    <source>
        <dbReference type="Pfam" id="PF00534"/>
    </source>
</evidence>
<dbReference type="PANTHER" id="PTHR45947:SF15">
    <property type="entry name" value="TEICHURONIC ACID BIOSYNTHESIS GLYCOSYLTRANSFERASE TUAC-RELATED"/>
    <property type="match status" value="1"/>
</dbReference>
<keyword evidence="4" id="KW-1185">Reference proteome</keyword>
<dbReference type="Proteomes" id="UP000295277">
    <property type="component" value="Unassembled WGS sequence"/>
</dbReference>
<gene>
    <name evidence="3" type="ORF">EV216_12418</name>
</gene>
<feature type="domain" description="Glycosyl transferase family 1" evidence="1">
    <location>
        <begin position="239"/>
        <end position="388"/>
    </location>
</feature>
<organism evidence="3 4">
    <name type="scientific">Rhodovulum steppense</name>
    <dbReference type="NCBI Taxonomy" id="540251"/>
    <lineage>
        <taxon>Bacteria</taxon>
        <taxon>Pseudomonadati</taxon>
        <taxon>Pseudomonadota</taxon>
        <taxon>Alphaproteobacteria</taxon>
        <taxon>Rhodobacterales</taxon>
        <taxon>Paracoccaceae</taxon>
        <taxon>Rhodovulum</taxon>
    </lineage>
</organism>
<dbReference type="Gene3D" id="3.40.50.2000">
    <property type="entry name" value="Glycogen Phosphorylase B"/>
    <property type="match status" value="2"/>
</dbReference>
<protein>
    <submittedName>
        <fullName evidence="3">Glycosyltransferase involved in cell wall biosynthesis</fullName>
    </submittedName>
</protein>
<dbReference type="EMBL" id="SLVM01000024">
    <property type="protein sequence ID" value="TCM78971.1"/>
    <property type="molecule type" value="Genomic_DNA"/>
</dbReference>
<reference evidence="3 4" key="1">
    <citation type="submission" date="2019-03" db="EMBL/GenBank/DDBJ databases">
        <title>Genomic Encyclopedia of Type Strains, Phase IV (KMG-IV): sequencing the most valuable type-strain genomes for metagenomic binning, comparative biology and taxonomic classification.</title>
        <authorList>
            <person name="Goeker M."/>
        </authorList>
    </citation>
    <scope>NUCLEOTIDE SEQUENCE [LARGE SCALE GENOMIC DNA]</scope>
    <source>
        <strain evidence="3 4">DSM 21153</strain>
    </source>
</reference>
<evidence type="ECO:0000313" key="4">
    <source>
        <dbReference type="Proteomes" id="UP000295277"/>
    </source>
</evidence>
<sequence length="421" mass="45660">MSTKTHGPGDDPSIAYLTGYYPAVSHTFILREIEALGDQGLDIRPCAIRRADPKTLLGRAERREAARTFYVLRAACNPLTLITAQGTALREPGRYLRTLALALRLRAPGLRALLYQLIYFAEATVLARQLRKDGVSHLHNHFASASATVAMLAARLADIDFSFTLHGPSDLFEATHWRLDAKVAEARFVACISHFARSQAMYHSAPEHWEKLKIVHCGVEPELYGSTDGGTDRDSGLHMVFIGRLAPVKGLRVLIAAFAEALSQEPGLRLTIVGDGEDRTTLEALAAPLGNAIRFTGYLSQQEVTALLARADALVLPSFAEGVPVVLMEAMASGKPVIATQVAGVAELVENGVSGYLVPPGDATALADRILRLAADPEARRAMGRAGRAYVEREFDIRREAVWLASLFRGMEDEGIRPSGS</sequence>
<accession>A0A4R1YN15</accession>
<proteinExistence type="predicted"/>
<keyword evidence="3" id="KW-0808">Transferase</keyword>
<dbReference type="InterPro" id="IPR050194">
    <property type="entry name" value="Glycosyltransferase_grp1"/>
</dbReference>
<dbReference type="OrthoDB" id="9790710at2"/>
<comment type="caution">
    <text evidence="3">The sequence shown here is derived from an EMBL/GenBank/DDBJ whole genome shotgun (WGS) entry which is preliminary data.</text>
</comment>
<dbReference type="AlphaFoldDB" id="A0A4R1YN15"/>
<dbReference type="RefSeq" id="WP_132696209.1">
    <property type="nucleotide sequence ID" value="NZ_SLVM01000024.1"/>
</dbReference>
<evidence type="ECO:0000313" key="3">
    <source>
        <dbReference type="EMBL" id="TCM78971.1"/>
    </source>
</evidence>
<dbReference type="Pfam" id="PF00534">
    <property type="entry name" value="Glycos_transf_1"/>
    <property type="match status" value="1"/>
</dbReference>
<dbReference type="PANTHER" id="PTHR45947">
    <property type="entry name" value="SULFOQUINOVOSYL TRANSFERASE SQD2"/>
    <property type="match status" value="1"/>
</dbReference>